<evidence type="ECO:0000313" key="2">
    <source>
        <dbReference type="Proteomes" id="UP000015241"/>
    </source>
</evidence>
<name>S8DYG4_FOMSC</name>
<keyword evidence="2" id="KW-1185">Reference proteome</keyword>
<accession>S8DYG4</accession>
<organism evidence="1 2">
    <name type="scientific">Fomitopsis schrenkii</name>
    <name type="common">Brown rot fungus</name>
    <dbReference type="NCBI Taxonomy" id="2126942"/>
    <lineage>
        <taxon>Eukaryota</taxon>
        <taxon>Fungi</taxon>
        <taxon>Dikarya</taxon>
        <taxon>Basidiomycota</taxon>
        <taxon>Agaricomycotina</taxon>
        <taxon>Agaricomycetes</taxon>
        <taxon>Polyporales</taxon>
        <taxon>Fomitopsis</taxon>
    </lineage>
</organism>
<dbReference type="EMBL" id="KE504169">
    <property type="protein sequence ID" value="EPS98091.1"/>
    <property type="molecule type" value="Genomic_DNA"/>
</dbReference>
<reference evidence="1 2" key="1">
    <citation type="journal article" date="2012" name="Science">
        <title>The Paleozoic origin of enzymatic lignin decomposition reconstructed from 31 fungal genomes.</title>
        <authorList>
            <person name="Floudas D."/>
            <person name="Binder M."/>
            <person name="Riley R."/>
            <person name="Barry K."/>
            <person name="Blanchette R.A."/>
            <person name="Henrissat B."/>
            <person name="Martinez A.T."/>
            <person name="Otillar R."/>
            <person name="Spatafora J.W."/>
            <person name="Yadav J.S."/>
            <person name="Aerts A."/>
            <person name="Benoit I."/>
            <person name="Boyd A."/>
            <person name="Carlson A."/>
            <person name="Copeland A."/>
            <person name="Coutinho P.M."/>
            <person name="de Vries R.P."/>
            <person name="Ferreira P."/>
            <person name="Findley K."/>
            <person name="Foster B."/>
            <person name="Gaskell J."/>
            <person name="Glotzer D."/>
            <person name="Gorecki P."/>
            <person name="Heitman J."/>
            <person name="Hesse C."/>
            <person name="Hori C."/>
            <person name="Igarashi K."/>
            <person name="Jurgens J.A."/>
            <person name="Kallen N."/>
            <person name="Kersten P."/>
            <person name="Kohler A."/>
            <person name="Kuees U."/>
            <person name="Kumar T.K.A."/>
            <person name="Kuo A."/>
            <person name="LaButti K."/>
            <person name="Larrondo L.F."/>
            <person name="Lindquist E."/>
            <person name="Ling A."/>
            <person name="Lombard V."/>
            <person name="Lucas S."/>
            <person name="Lundell T."/>
            <person name="Martin R."/>
            <person name="McLaughlin D.J."/>
            <person name="Morgenstern I."/>
            <person name="Morin E."/>
            <person name="Murat C."/>
            <person name="Nagy L.G."/>
            <person name="Nolan M."/>
            <person name="Ohm R.A."/>
            <person name="Patyshakuliyeva A."/>
            <person name="Rokas A."/>
            <person name="Ruiz-Duenas F.J."/>
            <person name="Sabat G."/>
            <person name="Salamov A."/>
            <person name="Samejima M."/>
            <person name="Schmutz J."/>
            <person name="Slot J.C."/>
            <person name="St John F."/>
            <person name="Stenlid J."/>
            <person name="Sun H."/>
            <person name="Sun S."/>
            <person name="Syed K."/>
            <person name="Tsang A."/>
            <person name="Wiebenga A."/>
            <person name="Young D."/>
            <person name="Pisabarro A."/>
            <person name="Eastwood D.C."/>
            <person name="Martin F."/>
            <person name="Cullen D."/>
            <person name="Grigoriev I.V."/>
            <person name="Hibbett D.S."/>
        </authorList>
    </citation>
    <scope>NUCLEOTIDE SEQUENCE</scope>
    <source>
        <strain evidence="2">FP-58527</strain>
    </source>
</reference>
<sequence length="80" mass="8724">MASGGLSRPHSSVSRQFAGSANTFPSGVHAPFRIHTTLFLGTHRWTRARSVRYATSLAAICNCPTELVCFARSEGTFFAY</sequence>
<dbReference type="AlphaFoldDB" id="S8DYG4"/>
<dbReference type="InParanoid" id="S8DYG4"/>
<evidence type="ECO:0000313" key="1">
    <source>
        <dbReference type="EMBL" id="EPS98091.1"/>
    </source>
</evidence>
<dbReference type="HOGENOM" id="CLU_2589791_0_0_1"/>
<protein>
    <submittedName>
        <fullName evidence="1">Uncharacterized protein</fullName>
    </submittedName>
</protein>
<dbReference type="Proteomes" id="UP000015241">
    <property type="component" value="Unassembled WGS sequence"/>
</dbReference>
<proteinExistence type="predicted"/>
<gene>
    <name evidence="1" type="ORF">FOMPIDRAFT_1024794</name>
</gene>